<evidence type="ECO:0000256" key="1">
    <source>
        <dbReference type="SAM" id="Coils"/>
    </source>
</evidence>
<comment type="caution">
    <text evidence="2">The sequence shown here is derived from an EMBL/GenBank/DDBJ whole genome shotgun (WGS) entry which is preliminary data.</text>
</comment>
<proteinExistence type="predicted"/>
<gene>
    <name evidence="2" type="ORF">EM808_19655</name>
</gene>
<reference evidence="2 3" key="1">
    <citation type="submission" date="2019-01" db="EMBL/GenBank/DDBJ databases">
        <title>Bacillus sp. M5HDSG1-1, whole genome shotgun sequence.</title>
        <authorList>
            <person name="Tuo L."/>
        </authorList>
    </citation>
    <scope>NUCLEOTIDE SEQUENCE [LARGE SCALE GENOMIC DNA]</scope>
    <source>
        <strain evidence="2 3">M5HDSG1-1</strain>
    </source>
</reference>
<keyword evidence="3" id="KW-1185">Reference proteome</keyword>
<name>A0A3S2TSK6_9BACI</name>
<sequence>MTKEPASYRIRPKLKKEIDSYLSLLKAQGHIEDYGEMLEICFPLFKRRMDIEKLTGFRKEAVLSVERAYETSWDAINRLSYEHEMEIKAVKSAAEFESERYEQQIDALLIYKMKHEESEKIIASLEKELEKAQTTIEKDRKLHYKEMKTLASSKLQLLPVENDNELAN</sequence>
<dbReference type="Proteomes" id="UP000288024">
    <property type="component" value="Unassembled WGS sequence"/>
</dbReference>
<keyword evidence="1" id="KW-0175">Coiled coil</keyword>
<dbReference type="AlphaFoldDB" id="A0A3S2TSK6"/>
<organism evidence="2 3">
    <name type="scientific">Niallia taxi</name>
    <dbReference type="NCBI Taxonomy" id="2499688"/>
    <lineage>
        <taxon>Bacteria</taxon>
        <taxon>Bacillati</taxon>
        <taxon>Bacillota</taxon>
        <taxon>Bacilli</taxon>
        <taxon>Bacillales</taxon>
        <taxon>Bacillaceae</taxon>
        <taxon>Niallia</taxon>
    </lineage>
</organism>
<evidence type="ECO:0000313" key="3">
    <source>
        <dbReference type="Proteomes" id="UP000288024"/>
    </source>
</evidence>
<dbReference type="GeneID" id="87619109"/>
<dbReference type="RefSeq" id="WP_127739920.1">
    <property type="nucleotide sequence ID" value="NZ_CAJCKN010000005.1"/>
</dbReference>
<feature type="coiled-coil region" evidence="1">
    <location>
        <begin position="115"/>
        <end position="142"/>
    </location>
</feature>
<accession>A0A3S2TSK6</accession>
<evidence type="ECO:0000313" key="2">
    <source>
        <dbReference type="EMBL" id="RVT59512.1"/>
    </source>
</evidence>
<protein>
    <submittedName>
        <fullName evidence="2">Uncharacterized protein</fullName>
    </submittedName>
</protein>
<dbReference type="EMBL" id="RZTZ01000009">
    <property type="protein sequence ID" value="RVT59512.1"/>
    <property type="molecule type" value="Genomic_DNA"/>
</dbReference>